<dbReference type="InterPro" id="IPR037038">
    <property type="entry name" value="HepT-like_sf"/>
</dbReference>
<dbReference type="InterPro" id="IPR051813">
    <property type="entry name" value="HepT_RNase_toxin"/>
</dbReference>
<keyword evidence="4" id="KW-0547">Nucleotide-binding</keyword>
<protein>
    <submittedName>
        <fullName evidence="7">DUF86 domain-containing protein</fullName>
    </submittedName>
</protein>
<dbReference type="Proteomes" id="UP001056708">
    <property type="component" value="Chromosome"/>
</dbReference>
<dbReference type="InterPro" id="IPR008201">
    <property type="entry name" value="HepT-like"/>
</dbReference>
<dbReference type="PANTHER" id="PTHR34139">
    <property type="entry name" value="UPF0331 PROTEIN MJ0127"/>
    <property type="match status" value="1"/>
</dbReference>
<dbReference type="EMBL" id="CP098611">
    <property type="protein sequence ID" value="USR92697.1"/>
    <property type="molecule type" value="Genomic_DNA"/>
</dbReference>
<dbReference type="PANTHER" id="PTHR34139:SF1">
    <property type="entry name" value="RNASE MJ1380-RELATED"/>
    <property type="match status" value="1"/>
</dbReference>
<keyword evidence="2" id="KW-1277">Toxin-antitoxin system</keyword>
<name>A0ABY5ATZ1_9CYAN</name>
<dbReference type="RefSeq" id="WP_252664842.1">
    <property type="nucleotide sequence ID" value="NZ_CP098611.1"/>
</dbReference>
<keyword evidence="1" id="KW-0597">Phosphoprotein</keyword>
<reference evidence="7" key="1">
    <citation type="submission" date="2022-06" db="EMBL/GenBank/DDBJ databases">
        <title>Genome sequence of Phormidium yuhuli AB48 isolated from an industrial photobioreactor environment.</title>
        <authorList>
            <person name="Qiu Y."/>
            <person name="Noonan A.J.C."/>
            <person name="Dofher K."/>
            <person name="Koch M."/>
            <person name="Kieft B."/>
            <person name="Lin X."/>
            <person name="Ziels R.M."/>
            <person name="Hallam S.J."/>
        </authorList>
    </citation>
    <scope>NUCLEOTIDE SEQUENCE</scope>
    <source>
        <strain evidence="7">AB48</strain>
    </source>
</reference>
<evidence type="ECO:0000313" key="7">
    <source>
        <dbReference type="EMBL" id="USR92697.1"/>
    </source>
</evidence>
<evidence type="ECO:0000313" key="8">
    <source>
        <dbReference type="Proteomes" id="UP001056708"/>
    </source>
</evidence>
<keyword evidence="3" id="KW-0540">Nuclease</keyword>
<dbReference type="Pfam" id="PF01934">
    <property type="entry name" value="HepT-like"/>
    <property type="match status" value="1"/>
</dbReference>
<proteinExistence type="inferred from homology"/>
<evidence type="ECO:0000256" key="2">
    <source>
        <dbReference type="ARBA" id="ARBA00022649"/>
    </source>
</evidence>
<accession>A0ABY5ATZ1</accession>
<keyword evidence="5" id="KW-0378">Hydrolase</keyword>
<dbReference type="Gene3D" id="1.20.120.580">
    <property type="entry name" value="bsu32300-like"/>
    <property type="match status" value="1"/>
</dbReference>
<evidence type="ECO:0000256" key="5">
    <source>
        <dbReference type="ARBA" id="ARBA00022801"/>
    </source>
</evidence>
<evidence type="ECO:0000256" key="3">
    <source>
        <dbReference type="ARBA" id="ARBA00022722"/>
    </source>
</evidence>
<evidence type="ECO:0000256" key="1">
    <source>
        <dbReference type="ARBA" id="ARBA00022553"/>
    </source>
</evidence>
<comment type="similarity">
    <text evidence="6">Belongs to the HepT RNase toxin family.</text>
</comment>
<keyword evidence="8" id="KW-1185">Reference proteome</keyword>
<organism evidence="7 8">
    <name type="scientific">Phormidium yuhuli AB48</name>
    <dbReference type="NCBI Taxonomy" id="2940671"/>
    <lineage>
        <taxon>Bacteria</taxon>
        <taxon>Bacillati</taxon>
        <taxon>Cyanobacteriota</taxon>
        <taxon>Cyanophyceae</taxon>
        <taxon>Oscillatoriophycideae</taxon>
        <taxon>Oscillatoriales</taxon>
        <taxon>Oscillatoriaceae</taxon>
        <taxon>Phormidium</taxon>
        <taxon>Phormidium yuhuli</taxon>
    </lineage>
</organism>
<sequence>MSEVADLTRLWHIRDAAIKAIAFVNNRTRDDLDRDEMLALALIRLIEIIGEAANHVSIDCQAAYPQIPWRQIVGMRNRIVHAYFDVDLDVIWQVVTTDLPGLLNATNQAIQQLTSGDEKHEE</sequence>
<evidence type="ECO:0000256" key="4">
    <source>
        <dbReference type="ARBA" id="ARBA00022741"/>
    </source>
</evidence>
<gene>
    <name evidence="7" type="ORF">NEA10_08290</name>
</gene>
<evidence type="ECO:0000256" key="6">
    <source>
        <dbReference type="ARBA" id="ARBA00024207"/>
    </source>
</evidence>